<feature type="region of interest" description="Disordered" evidence="1">
    <location>
        <begin position="1"/>
        <end position="36"/>
    </location>
</feature>
<dbReference type="PANTHER" id="PTHR14386:SF2">
    <property type="entry name" value="PROTEIN FAM204A"/>
    <property type="match status" value="1"/>
</dbReference>
<reference evidence="3" key="2">
    <citation type="submission" date="2025-08" db="UniProtKB">
        <authorList>
            <consortium name="RefSeq"/>
        </authorList>
    </citation>
    <scope>IDENTIFICATION</scope>
    <source>
        <tissue evidence="3">Leaf</tissue>
    </source>
</reference>
<accession>A0ABM0VBK2</accession>
<dbReference type="GeneID" id="104735639"/>
<feature type="region of interest" description="Disordered" evidence="1">
    <location>
        <begin position="75"/>
        <end position="126"/>
    </location>
</feature>
<dbReference type="RefSeq" id="XP_010453768.1">
    <property type="nucleotide sequence ID" value="XM_010455466.2"/>
</dbReference>
<dbReference type="PANTHER" id="PTHR14386">
    <property type="entry name" value="PROTEIN FAM204A"/>
    <property type="match status" value="1"/>
</dbReference>
<name>A0ABM0VBK2_CAMSA</name>
<organism evidence="2 3">
    <name type="scientific">Camelina sativa</name>
    <name type="common">False flax</name>
    <name type="synonym">Myagrum sativum</name>
    <dbReference type="NCBI Taxonomy" id="90675"/>
    <lineage>
        <taxon>Eukaryota</taxon>
        <taxon>Viridiplantae</taxon>
        <taxon>Streptophyta</taxon>
        <taxon>Embryophyta</taxon>
        <taxon>Tracheophyta</taxon>
        <taxon>Spermatophyta</taxon>
        <taxon>Magnoliopsida</taxon>
        <taxon>eudicotyledons</taxon>
        <taxon>Gunneridae</taxon>
        <taxon>Pentapetalae</taxon>
        <taxon>rosids</taxon>
        <taxon>malvids</taxon>
        <taxon>Brassicales</taxon>
        <taxon>Brassicaceae</taxon>
        <taxon>Camelineae</taxon>
        <taxon>Camelina</taxon>
    </lineage>
</organism>
<evidence type="ECO:0000313" key="2">
    <source>
        <dbReference type="Proteomes" id="UP000694864"/>
    </source>
</evidence>
<proteinExistence type="predicted"/>
<gene>
    <name evidence="3" type="primary">LOC104735639</name>
</gene>
<dbReference type="InterPro" id="IPR037690">
    <property type="entry name" value="FAM204A"/>
</dbReference>
<feature type="compositionally biased region" description="Basic and acidic residues" evidence="1">
    <location>
        <begin position="95"/>
        <end position="107"/>
    </location>
</feature>
<sequence>MILKVLAEPAMNADDGEAMATTRTSEEIEREAEENRKEALLASTQSLQPNFNRSNVTPKQISKLQELHKRRMQIKARTKIHKKPPKASKKCQSKAIEDGKISSKQMKESTSSSTVEEQNHDKTVVSVTKKPQKLFWGLDTRERWERKANM</sequence>
<reference evidence="2" key="1">
    <citation type="journal article" date="2014" name="Nat. Commun.">
        <title>The emerging biofuel crop Camelina sativa retains a highly undifferentiated hexaploid genome structure.</title>
        <authorList>
            <person name="Kagale S."/>
            <person name="Koh C."/>
            <person name="Nixon J."/>
            <person name="Bollina V."/>
            <person name="Clarke W.E."/>
            <person name="Tuteja R."/>
            <person name="Spillane C."/>
            <person name="Robinson S.J."/>
            <person name="Links M.G."/>
            <person name="Clarke C."/>
            <person name="Higgins E.E."/>
            <person name="Huebert T."/>
            <person name="Sharpe A.G."/>
            <person name="Parkin I.A."/>
        </authorList>
    </citation>
    <scope>NUCLEOTIDE SEQUENCE [LARGE SCALE GENOMIC DNA]</scope>
    <source>
        <strain evidence="2">cv. DH55</strain>
    </source>
</reference>
<dbReference type="Proteomes" id="UP000694864">
    <property type="component" value="Chromosome 13"/>
</dbReference>
<feature type="compositionally biased region" description="Basic residues" evidence="1">
    <location>
        <begin position="75"/>
        <end position="92"/>
    </location>
</feature>
<evidence type="ECO:0000256" key="1">
    <source>
        <dbReference type="SAM" id="MobiDB-lite"/>
    </source>
</evidence>
<evidence type="ECO:0000313" key="3">
    <source>
        <dbReference type="RefSeq" id="XP_010453768.1"/>
    </source>
</evidence>
<protein>
    <submittedName>
        <fullName evidence="3">Uncharacterized protein LOC104735639</fullName>
    </submittedName>
</protein>
<keyword evidence="2" id="KW-1185">Reference proteome</keyword>